<dbReference type="EMBL" id="JAWXYG010000015">
    <property type="protein sequence ID" value="KAK4253528.1"/>
    <property type="molecule type" value="Genomic_DNA"/>
</dbReference>
<organism evidence="7 8">
    <name type="scientific">Acacia crassicarpa</name>
    <name type="common">northern wattle</name>
    <dbReference type="NCBI Taxonomy" id="499986"/>
    <lineage>
        <taxon>Eukaryota</taxon>
        <taxon>Viridiplantae</taxon>
        <taxon>Streptophyta</taxon>
        <taxon>Embryophyta</taxon>
        <taxon>Tracheophyta</taxon>
        <taxon>Spermatophyta</taxon>
        <taxon>Magnoliopsida</taxon>
        <taxon>eudicotyledons</taxon>
        <taxon>Gunneridae</taxon>
        <taxon>Pentapetalae</taxon>
        <taxon>rosids</taxon>
        <taxon>fabids</taxon>
        <taxon>Fabales</taxon>
        <taxon>Fabaceae</taxon>
        <taxon>Caesalpinioideae</taxon>
        <taxon>mimosoid clade</taxon>
        <taxon>Acacieae</taxon>
        <taxon>Acacia</taxon>
    </lineage>
</organism>
<dbReference type="InterPro" id="IPR036514">
    <property type="entry name" value="SGNH_hydro_sf"/>
</dbReference>
<evidence type="ECO:0000256" key="1">
    <source>
        <dbReference type="ARBA" id="ARBA00004141"/>
    </source>
</evidence>
<evidence type="ECO:0000256" key="4">
    <source>
        <dbReference type="ARBA" id="ARBA00022989"/>
    </source>
</evidence>
<evidence type="ECO:0000313" key="7">
    <source>
        <dbReference type="EMBL" id="KAK4253528.1"/>
    </source>
</evidence>
<dbReference type="PANTHER" id="PTHR21347">
    <property type="entry name" value="CLEFT LIP AND PALATE ASSOCIATED TRANSMEMBRANE PROTEIN-RELATED"/>
    <property type="match status" value="1"/>
</dbReference>
<gene>
    <name evidence="7" type="ORF">QN277_010189</name>
</gene>
<name>A0AAE1IQH6_9FABA</name>
<dbReference type="InterPro" id="IPR008429">
    <property type="entry name" value="CLPTM1"/>
</dbReference>
<keyword evidence="3" id="KW-0812">Transmembrane</keyword>
<reference evidence="7" key="1">
    <citation type="submission" date="2023-10" db="EMBL/GenBank/DDBJ databases">
        <title>Chromosome-level genome of the transformable northern wattle, Acacia crassicarpa.</title>
        <authorList>
            <person name="Massaro I."/>
            <person name="Sinha N.R."/>
            <person name="Poethig S."/>
            <person name="Leichty A.R."/>
        </authorList>
    </citation>
    <scope>NUCLEOTIDE SEQUENCE</scope>
    <source>
        <strain evidence="7">Acra3RX</strain>
        <tissue evidence="7">Leaf</tissue>
    </source>
</reference>
<evidence type="ECO:0000256" key="6">
    <source>
        <dbReference type="SAM" id="SignalP"/>
    </source>
</evidence>
<dbReference type="PANTHER" id="PTHR21347:SF0">
    <property type="entry name" value="LIPID SCRAMBLASE CLPTM1L"/>
    <property type="match status" value="1"/>
</dbReference>
<evidence type="ECO:0000256" key="3">
    <source>
        <dbReference type="ARBA" id="ARBA00022692"/>
    </source>
</evidence>
<evidence type="ECO:0008006" key="9">
    <source>
        <dbReference type="Google" id="ProtNLM"/>
    </source>
</evidence>
<dbReference type="GO" id="GO:0012505">
    <property type="term" value="C:endomembrane system"/>
    <property type="evidence" value="ECO:0007669"/>
    <property type="project" value="TreeGrafter"/>
</dbReference>
<comment type="subcellular location">
    <subcellularLocation>
        <location evidence="1">Membrane</location>
        <topology evidence="1">Multi-pass membrane protein</topology>
    </subcellularLocation>
</comment>
<evidence type="ECO:0000313" key="8">
    <source>
        <dbReference type="Proteomes" id="UP001293593"/>
    </source>
</evidence>
<protein>
    <recommendedName>
        <fullName evidence="9">GDSL esterase/lipase</fullName>
    </recommendedName>
</protein>
<proteinExistence type="inferred from homology"/>
<accession>A0AAE1IQH6</accession>
<keyword evidence="6" id="KW-0732">Signal</keyword>
<feature type="chain" id="PRO_5042167297" description="GDSL esterase/lipase" evidence="6">
    <location>
        <begin position="22"/>
        <end position="197"/>
    </location>
</feature>
<dbReference type="GO" id="GO:0016020">
    <property type="term" value="C:membrane"/>
    <property type="evidence" value="ECO:0007669"/>
    <property type="project" value="UniProtKB-SubCell"/>
</dbReference>
<feature type="signal peptide" evidence="6">
    <location>
        <begin position="1"/>
        <end position="21"/>
    </location>
</feature>
<dbReference type="AlphaFoldDB" id="A0AAE1IQH6"/>
<comment type="caution">
    <text evidence="7">The sequence shown here is derived from an EMBL/GenBank/DDBJ whole genome shotgun (WGS) entry which is preliminary data.</text>
</comment>
<evidence type="ECO:0000256" key="2">
    <source>
        <dbReference type="ARBA" id="ARBA00009310"/>
    </source>
</evidence>
<keyword evidence="4" id="KW-1133">Transmembrane helix</keyword>
<dbReference type="Gene3D" id="3.40.50.1110">
    <property type="entry name" value="SGNH hydrolase"/>
    <property type="match status" value="1"/>
</dbReference>
<evidence type="ECO:0000256" key="5">
    <source>
        <dbReference type="ARBA" id="ARBA00023136"/>
    </source>
</evidence>
<keyword evidence="5" id="KW-0472">Membrane</keyword>
<dbReference type="Proteomes" id="UP001293593">
    <property type="component" value="Unassembled WGS sequence"/>
</dbReference>
<comment type="similarity">
    <text evidence="2">Belongs to the CLPTM1 family.</text>
</comment>
<keyword evidence="8" id="KW-1185">Reference proteome</keyword>
<sequence>MASLHRLLSLVPLLLLIILSAQNLGSLEAEARNVKNPTKLLFAFGDSYADTGNVRRDAVASSWKQPYGITFPGIPAGRFSDGRVLTDFLGFIMMCPQLFINYKLKSVAHLPWRQMTYKFLNTIIDDLFAFVIKMPTLHRLSVFRDDIIFLIYLYQRWVYPVDKKRINEFGFGGEDDQAADAVAAVDAAKEEEEKKTN</sequence>